<feature type="region of interest" description="Disordered" evidence="6">
    <location>
        <begin position="105"/>
        <end position="126"/>
    </location>
</feature>
<gene>
    <name evidence="9" type="ORF">GCM10023090_24120</name>
</gene>
<dbReference type="SMART" id="SM00220">
    <property type="entry name" value="S_TKc"/>
    <property type="match status" value="1"/>
</dbReference>
<keyword evidence="4 5" id="KW-0067">ATP-binding</keyword>
<reference evidence="10" key="1">
    <citation type="journal article" date="2019" name="Int. J. Syst. Evol. Microbiol.">
        <title>The Global Catalogue of Microorganisms (GCM) 10K type strain sequencing project: providing services to taxonomists for standard genome sequencing and annotation.</title>
        <authorList>
            <consortium name="The Broad Institute Genomics Platform"/>
            <consortium name="The Broad Institute Genome Sequencing Center for Infectious Disease"/>
            <person name="Wu L."/>
            <person name="Ma J."/>
        </authorList>
    </citation>
    <scope>NUCLEOTIDE SEQUENCE [LARGE SCALE GENOMIC DNA]</scope>
    <source>
        <strain evidence="10">JCM 31890</strain>
    </source>
</reference>
<evidence type="ECO:0000313" key="10">
    <source>
        <dbReference type="Proteomes" id="UP001501788"/>
    </source>
</evidence>
<comment type="caution">
    <text evidence="9">The sequence shown here is derived from an EMBL/GenBank/DDBJ whole genome shotgun (WGS) entry which is preliminary data.</text>
</comment>
<dbReference type="Pfam" id="PF05226">
    <property type="entry name" value="CHASE2"/>
    <property type="match status" value="1"/>
</dbReference>
<evidence type="ECO:0000256" key="4">
    <source>
        <dbReference type="ARBA" id="ARBA00022840"/>
    </source>
</evidence>
<evidence type="ECO:0000256" key="3">
    <source>
        <dbReference type="ARBA" id="ARBA00022777"/>
    </source>
</evidence>
<dbReference type="Proteomes" id="UP001501788">
    <property type="component" value="Unassembled WGS sequence"/>
</dbReference>
<dbReference type="PANTHER" id="PTHR43289">
    <property type="entry name" value="MITOGEN-ACTIVATED PROTEIN KINASE KINASE KINASE 20-RELATED"/>
    <property type="match status" value="1"/>
</dbReference>
<dbReference type="SUPFAM" id="SSF56112">
    <property type="entry name" value="Protein kinase-like (PK-like)"/>
    <property type="match status" value="1"/>
</dbReference>
<name>A0ABP8LCL7_9BURK</name>
<protein>
    <recommendedName>
        <fullName evidence="8">Protein kinase domain-containing protein</fullName>
    </recommendedName>
</protein>
<dbReference type="CDD" id="cd14014">
    <property type="entry name" value="STKc_PknB_like"/>
    <property type="match status" value="1"/>
</dbReference>
<dbReference type="PANTHER" id="PTHR43289:SF6">
    <property type="entry name" value="SERINE_THREONINE-PROTEIN KINASE NEKL-3"/>
    <property type="match status" value="1"/>
</dbReference>
<dbReference type="InterPro" id="IPR007890">
    <property type="entry name" value="CHASE2"/>
</dbReference>
<evidence type="ECO:0000256" key="6">
    <source>
        <dbReference type="SAM" id="MobiDB-lite"/>
    </source>
</evidence>
<sequence length="869" mass="91593">MGGTRVANQGPSGEWREGRQGLWALASGAVLAAAAFASGLLGSATQALEDHAMSHSAVALPSVATVVDWGAAPVLPEAHAKLLQRLTEAGVRQVLYLAPLPTAATPSTPFNGPAPGGDASGGSAESLVSPTLEQALQRSGVTWLRIETSRVTAPVSGALPLSALQRRTALPDPGALAPAAPPLKYPDDVWLSLSAGAAPWAAPADVDGQLRSVPLLWRHDSVGIPSLALVAALGHWHLGLRDVRRVATPAELQLGAVKLPVDAHGQLRPLWGEPSQPVAALAVMDGVVDRSLLEDRTAIVTASRTGTGAALVSLSNGRQVSEAEALAQVVSAMRHGAVVSVPSWGRWVTGLALMFVAAGLLYWPRLLGRSAGAAWSGLGLLTVAGVGAPWLGFQQSGWSFPTALAVPLMLLGGAVGGVVLGSVDRLLKIAPSLRNSHQGQSDDSERMLGLVRQGQGDWRGALQHYQRAPVTPALLDNVLHLALDLERQQRWPQARQVYEFLLRRDRHHREGRKRYQALRARLKEEAAGHGLAASGEAVPAVAPLPTQIGPYRVDALLGQGAMGAVYRAHDAQVGRPIALKTLALSREFEGVSLEEARARFFREAKAAGRLLHPGIVTVFGAGEEQGVAYIAMEYLPGSDLAARAVPGHLLPTDRVIALGVEVALALDYAHEHQVVHRDIKPANLRWNPETGQVKVVDFGVARLTDALRTRTGLVLGTPSFMSPEQVQGVRIDGRSDLYALGVTLFQLLTGRLPLQGNSLPQLLQAIVEQPAPDLRDIRPELPEALAQVLSQALAKSPESRFQTGRAMAEALKAVIGSVQPISGDSNGAAVDYDQHGSPGSDGSADFQETVMESRSADRGTLHTSLTGAP</sequence>
<keyword evidence="1" id="KW-0808">Transferase</keyword>
<proteinExistence type="predicted"/>
<accession>A0ABP8LCL7</accession>
<feature type="region of interest" description="Disordered" evidence="6">
    <location>
        <begin position="825"/>
        <end position="869"/>
    </location>
</feature>
<feature type="transmembrane region" description="Helical" evidence="7">
    <location>
        <begin position="344"/>
        <end position="363"/>
    </location>
</feature>
<keyword evidence="7" id="KW-1133">Transmembrane helix</keyword>
<dbReference type="EMBL" id="BAABEX010000027">
    <property type="protein sequence ID" value="GAA4427161.1"/>
    <property type="molecule type" value="Genomic_DNA"/>
</dbReference>
<keyword evidence="2 5" id="KW-0547">Nucleotide-binding</keyword>
<feature type="transmembrane region" description="Helical" evidence="7">
    <location>
        <begin position="21"/>
        <end position="41"/>
    </location>
</feature>
<dbReference type="InterPro" id="IPR011990">
    <property type="entry name" value="TPR-like_helical_dom_sf"/>
</dbReference>
<feature type="domain" description="Protein kinase" evidence="8">
    <location>
        <begin position="551"/>
        <end position="815"/>
    </location>
</feature>
<dbReference type="InterPro" id="IPR000719">
    <property type="entry name" value="Prot_kinase_dom"/>
</dbReference>
<evidence type="ECO:0000256" key="5">
    <source>
        <dbReference type="PROSITE-ProRule" id="PRU10141"/>
    </source>
</evidence>
<feature type="binding site" evidence="5">
    <location>
        <position position="580"/>
    </location>
    <ligand>
        <name>ATP</name>
        <dbReference type="ChEBI" id="CHEBI:30616"/>
    </ligand>
</feature>
<dbReference type="SUPFAM" id="SSF48452">
    <property type="entry name" value="TPR-like"/>
    <property type="match status" value="1"/>
</dbReference>
<keyword evidence="7" id="KW-0812">Transmembrane</keyword>
<keyword evidence="10" id="KW-1185">Reference proteome</keyword>
<dbReference type="Gene3D" id="3.30.200.20">
    <property type="entry name" value="Phosphorylase Kinase, domain 1"/>
    <property type="match status" value="1"/>
</dbReference>
<evidence type="ECO:0000259" key="8">
    <source>
        <dbReference type="PROSITE" id="PS50011"/>
    </source>
</evidence>
<dbReference type="InterPro" id="IPR017441">
    <property type="entry name" value="Protein_kinase_ATP_BS"/>
</dbReference>
<organism evidence="9 10">
    <name type="scientific">Acidovorax lacteus</name>
    <dbReference type="NCBI Taxonomy" id="1924988"/>
    <lineage>
        <taxon>Bacteria</taxon>
        <taxon>Pseudomonadati</taxon>
        <taxon>Pseudomonadota</taxon>
        <taxon>Betaproteobacteria</taxon>
        <taxon>Burkholderiales</taxon>
        <taxon>Comamonadaceae</taxon>
        <taxon>Acidovorax</taxon>
    </lineage>
</organism>
<feature type="transmembrane region" description="Helical" evidence="7">
    <location>
        <begin position="375"/>
        <end position="393"/>
    </location>
</feature>
<dbReference type="InterPro" id="IPR011009">
    <property type="entry name" value="Kinase-like_dom_sf"/>
</dbReference>
<dbReference type="Pfam" id="PF00069">
    <property type="entry name" value="Pkinase"/>
    <property type="match status" value="1"/>
</dbReference>
<evidence type="ECO:0000313" key="9">
    <source>
        <dbReference type="EMBL" id="GAA4427161.1"/>
    </source>
</evidence>
<evidence type="ECO:0000256" key="7">
    <source>
        <dbReference type="SAM" id="Phobius"/>
    </source>
</evidence>
<keyword evidence="3" id="KW-0418">Kinase</keyword>
<dbReference type="PROSITE" id="PS50011">
    <property type="entry name" value="PROTEIN_KINASE_DOM"/>
    <property type="match status" value="1"/>
</dbReference>
<dbReference type="Gene3D" id="1.25.40.10">
    <property type="entry name" value="Tetratricopeptide repeat domain"/>
    <property type="match status" value="1"/>
</dbReference>
<dbReference type="Gene3D" id="1.10.510.10">
    <property type="entry name" value="Transferase(Phosphotransferase) domain 1"/>
    <property type="match status" value="1"/>
</dbReference>
<evidence type="ECO:0000256" key="1">
    <source>
        <dbReference type="ARBA" id="ARBA00022679"/>
    </source>
</evidence>
<feature type="transmembrane region" description="Helical" evidence="7">
    <location>
        <begin position="405"/>
        <end position="427"/>
    </location>
</feature>
<keyword evidence="7" id="KW-0472">Membrane</keyword>
<evidence type="ECO:0000256" key="2">
    <source>
        <dbReference type="ARBA" id="ARBA00022741"/>
    </source>
</evidence>
<dbReference type="PROSITE" id="PS00107">
    <property type="entry name" value="PROTEIN_KINASE_ATP"/>
    <property type="match status" value="1"/>
</dbReference>